<feature type="region of interest" description="Disordered" evidence="1">
    <location>
        <begin position="1"/>
        <end position="89"/>
    </location>
</feature>
<sequence>MGNRLPFLPAEEDANTSNEALSPSIVMCDASIQAIDDTATKEPSPEPVPDEVEEYRPVRTPSRTRSRSAGPRRAPKRQGFGTDWTFPRLGDSNRESIQMRRKSLSTAHRVDSLAATAAREMSESMRVRGRTPIKENELQVLRERHRLISSALESIRADQERIARQRQHEKDQREMRASVMEQNSCVKRHFAPDKDVRLKKLMTPPLRYRTRPLSRPISRGGDYEPSESMNETQAKTAVHTGPRAGRENERAERHGATTRPRPLSRQMSRASSAQHSRARLSQVESYLDRPERPESLTVSQFAPEPMLVSAAAVKASEPAVPDGFESTDALMQELMEADRQWRAMTRNLKL</sequence>
<name>A0A8J6E882_9EUKA</name>
<evidence type="ECO:0000313" key="2">
    <source>
        <dbReference type="EMBL" id="KAG9391540.1"/>
    </source>
</evidence>
<organism evidence="2 3">
    <name type="scientific">Carpediemonas membranifera</name>
    <dbReference type="NCBI Taxonomy" id="201153"/>
    <lineage>
        <taxon>Eukaryota</taxon>
        <taxon>Metamonada</taxon>
        <taxon>Carpediemonas-like organisms</taxon>
        <taxon>Carpediemonas</taxon>
    </lineage>
</organism>
<dbReference type="AlphaFoldDB" id="A0A8J6E882"/>
<gene>
    <name evidence="2" type="ORF">J8273_6304</name>
</gene>
<feature type="region of interest" description="Disordered" evidence="1">
    <location>
        <begin position="210"/>
        <end position="295"/>
    </location>
</feature>
<feature type="compositionally biased region" description="Basic and acidic residues" evidence="1">
    <location>
        <begin position="244"/>
        <end position="255"/>
    </location>
</feature>
<feature type="compositionally biased region" description="Low complexity" evidence="1">
    <location>
        <begin position="58"/>
        <end position="72"/>
    </location>
</feature>
<evidence type="ECO:0000256" key="1">
    <source>
        <dbReference type="SAM" id="MobiDB-lite"/>
    </source>
</evidence>
<protein>
    <submittedName>
        <fullName evidence="2">Uncharacterized protein</fullName>
    </submittedName>
</protein>
<comment type="caution">
    <text evidence="2">The sequence shown here is derived from an EMBL/GenBank/DDBJ whole genome shotgun (WGS) entry which is preliminary data.</text>
</comment>
<proteinExistence type="predicted"/>
<keyword evidence="3" id="KW-1185">Reference proteome</keyword>
<feature type="compositionally biased region" description="Low complexity" evidence="1">
    <location>
        <begin position="264"/>
        <end position="282"/>
    </location>
</feature>
<evidence type="ECO:0000313" key="3">
    <source>
        <dbReference type="Proteomes" id="UP000717585"/>
    </source>
</evidence>
<accession>A0A8J6E882</accession>
<reference evidence="2" key="1">
    <citation type="submission" date="2021-05" db="EMBL/GenBank/DDBJ databases">
        <title>A free-living protist that lacks canonical eukaryotic 1 DNA replication and segregation systems.</title>
        <authorList>
            <person name="Salas-Leiva D.E."/>
            <person name="Tromer E.C."/>
            <person name="Curtis B.A."/>
            <person name="Jerlstrom-Hultqvist J."/>
            <person name="Kolisko M."/>
            <person name="Yi Z."/>
            <person name="Salas-Leiva J.S."/>
            <person name="Gallot-Lavallee L."/>
            <person name="Kops G.J.P.L."/>
            <person name="Archibald J.M."/>
            <person name="Simpson A.G.B."/>
            <person name="Roger A.J."/>
        </authorList>
    </citation>
    <scope>NUCLEOTIDE SEQUENCE</scope>
    <source>
        <strain evidence="2">BICM</strain>
    </source>
</reference>
<dbReference type="Proteomes" id="UP000717585">
    <property type="component" value="Unassembled WGS sequence"/>
</dbReference>
<dbReference type="EMBL" id="JAHDYR010000053">
    <property type="protein sequence ID" value="KAG9391540.1"/>
    <property type="molecule type" value="Genomic_DNA"/>
</dbReference>